<dbReference type="NCBIfam" id="TIGR04183">
    <property type="entry name" value="Por_Secre_tail"/>
    <property type="match status" value="1"/>
</dbReference>
<dbReference type="SUPFAM" id="SSF50965">
    <property type="entry name" value="Galactose oxidase, central domain"/>
    <property type="match status" value="1"/>
</dbReference>
<name>A0ABQ5MFV4_9FLAO</name>
<dbReference type="InterPro" id="IPR026444">
    <property type="entry name" value="Secre_tail"/>
</dbReference>
<evidence type="ECO:0000313" key="3">
    <source>
        <dbReference type="EMBL" id="GLB48301.1"/>
    </source>
</evidence>
<protein>
    <recommendedName>
        <fullName evidence="2">Secretion system C-terminal sorting domain-containing protein</fullName>
    </recommendedName>
</protein>
<keyword evidence="4" id="KW-1185">Reference proteome</keyword>
<organism evidence="3 4">
    <name type="scientific">Neptunitalea lumnitzerae</name>
    <dbReference type="NCBI Taxonomy" id="2965509"/>
    <lineage>
        <taxon>Bacteria</taxon>
        <taxon>Pseudomonadati</taxon>
        <taxon>Bacteroidota</taxon>
        <taxon>Flavobacteriia</taxon>
        <taxon>Flavobacteriales</taxon>
        <taxon>Flavobacteriaceae</taxon>
        <taxon>Neptunitalea</taxon>
    </lineage>
</organism>
<evidence type="ECO:0000256" key="1">
    <source>
        <dbReference type="ARBA" id="ARBA00022729"/>
    </source>
</evidence>
<comment type="caution">
    <text evidence="3">The sequence shown here is derived from an EMBL/GenBank/DDBJ whole genome shotgun (WGS) entry which is preliminary data.</text>
</comment>
<dbReference type="InterPro" id="IPR022519">
    <property type="entry name" value="Gloeo/Verruco_rpt"/>
</dbReference>
<dbReference type="NCBIfam" id="TIGR03803">
    <property type="entry name" value="Gloeo_Verruco"/>
    <property type="match status" value="6"/>
</dbReference>
<dbReference type="EMBL" id="BRVO01000001">
    <property type="protein sequence ID" value="GLB48301.1"/>
    <property type="molecule type" value="Genomic_DNA"/>
</dbReference>
<gene>
    <name evidence="3" type="ORF">Y10_06690</name>
</gene>
<reference evidence="3" key="1">
    <citation type="submission" date="2022-07" db="EMBL/GenBank/DDBJ databases">
        <title>Taxonomy of Novel Oxalotrophic and Methylotrophic Bacteria.</title>
        <authorList>
            <person name="Sahin N."/>
            <person name="Tani A."/>
        </authorList>
    </citation>
    <scope>NUCLEOTIDE SEQUENCE</scope>
    <source>
        <strain evidence="3">Y10</strain>
    </source>
</reference>
<dbReference type="Proteomes" id="UP001143543">
    <property type="component" value="Unassembled WGS sequence"/>
</dbReference>
<feature type="domain" description="Secretion system C-terminal sorting" evidence="2">
    <location>
        <begin position="386"/>
        <end position="453"/>
    </location>
</feature>
<proteinExistence type="predicted"/>
<evidence type="ECO:0000259" key="2">
    <source>
        <dbReference type="Pfam" id="PF18962"/>
    </source>
</evidence>
<accession>A0ABQ5MFV4</accession>
<evidence type="ECO:0000313" key="4">
    <source>
        <dbReference type="Proteomes" id="UP001143543"/>
    </source>
</evidence>
<sequence length="454" mass="48650">MFFNFLDAQNLEIWTTTSTGGTYNDGALISFEPSSGVLTTHVNFHDNNTVGAYPASNLTMGSNGKTYGVARAGGTYNEGVIFSYEMATGAFTIVASFNGTNGSYPFKGMVEAPNGKFYGTTVNGGTNSIGVLFEFDPVTNIITKKYDFSMLSGYNSRSALVLVNSSEIYGTTSNGGANDDGVIFCYNFLTDTFTTKHEFDYTDGAIPQGSLLKVGNSKIYGTCSSGGGNLGGVIYMYDTAYDTFSNVHDFVASSGYHSRAGLAIGGNNMLYGMTENGGTNNYGVLYAFNTVNNSYSVEYNFDGYYNGGWPYGVPTLDGTGKLYGTTTYGGASNAGTIFEFDTSTGVLTKLYDLTVQEGSHPRSKVLLINSTPMNVANFDAPDITFYPNPASDKIHITSEDPLIALRIYDVQGKLLVEQTSIINNTISTASLATGLYLVSCKTTTKEVIKKIQIE</sequence>
<dbReference type="Pfam" id="PF18962">
    <property type="entry name" value="Por_Secre_tail"/>
    <property type="match status" value="1"/>
</dbReference>
<dbReference type="InterPro" id="IPR011043">
    <property type="entry name" value="Gal_Oxase/kelch_b-propeller"/>
</dbReference>
<keyword evidence="1" id="KW-0732">Signal</keyword>